<dbReference type="CDD" id="cd06581">
    <property type="entry name" value="TM_PBP1_LivM_like"/>
    <property type="match status" value="1"/>
</dbReference>
<dbReference type="AlphaFoldDB" id="A0A8J6NXJ1"/>
<dbReference type="Proteomes" id="UP000603434">
    <property type="component" value="Unassembled WGS sequence"/>
</dbReference>
<evidence type="ECO:0000256" key="2">
    <source>
        <dbReference type="ARBA" id="ARBA00022475"/>
    </source>
</evidence>
<evidence type="ECO:0000256" key="3">
    <source>
        <dbReference type="ARBA" id="ARBA00022692"/>
    </source>
</evidence>
<dbReference type="EMBL" id="JACNJH010000146">
    <property type="protein sequence ID" value="MBC8361728.1"/>
    <property type="molecule type" value="Genomic_DNA"/>
</dbReference>
<dbReference type="PANTHER" id="PTHR30482">
    <property type="entry name" value="HIGH-AFFINITY BRANCHED-CHAIN AMINO ACID TRANSPORT SYSTEM PERMEASE"/>
    <property type="match status" value="1"/>
</dbReference>
<keyword evidence="3 6" id="KW-0812">Transmembrane</keyword>
<reference evidence="7 8" key="1">
    <citation type="submission" date="2020-08" db="EMBL/GenBank/DDBJ databases">
        <title>Bridging the membrane lipid divide: bacteria of the FCB group superphylum have the potential to synthesize archaeal ether lipids.</title>
        <authorList>
            <person name="Villanueva L."/>
            <person name="Von Meijenfeldt F.A.B."/>
            <person name="Westbye A.B."/>
            <person name="Yadav S."/>
            <person name="Hopmans E.C."/>
            <person name="Dutilh B.E."/>
            <person name="Sinninghe Damste J.S."/>
        </authorList>
    </citation>
    <scope>NUCLEOTIDE SEQUENCE [LARGE SCALE GENOMIC DNA]</scope>
    <source>
        <strain evidence="7">NIOZ-UU30</strain>
    </source>
</reference>
<dbReference type="InterPro" id="IPR043428">
    <property type="entry name" value="LivM-like"/>
</dbReference>
<dbReference type="Pfam" id="PF02653">
    <property type="entry name" value="BPD_transp_2"/>
    <property type="match status" value="1"/>
</dbReference>
<evidence type="ECO:0000256" key="4">
    <source>
        <dbReference type="ARBA" id="ARBA00022989"/>
    </source>
</evidence>
<feature type="transmembrane region" description="Helical" evidence="6">
    <location>
        <begin position="147"/>
        <end position="166"/>
    </location>
</feature>
<comment type="caution">
    <text evidence="7">The sequence shown here is derived from an EMBL/GenBank/DDBJ whole genome shotgun (WGS) entry which is preliminary data.</text>
</comment>
<keyword evidence="5 6" id="KW-0472">Membrane</keyword>
<comment type="subcellular location">
    <subcellularLocation>
        <location evidence="1">Cell membrane</location>
        <topology evidence="1">Multi-pass membrane protein</topology>
    </subcellularLocation>
</comment>
<dbReference type="InterPro" id="IPR001851">
    <property type="entry name" value="ABC_transp_permease"/>
</dbReference>
<protein>
    <submittedName>
        <fullName evidence="7">Branched-chain amino acid ABC transporter permease</fullName>
    </submittedName>
</protein>
<evidence type="ECO:0000256" key="5">
    <source>
        <dbReference type="ARBA" id="ARBA00023136"/>
    </source>
</evidence>
<sequence>MVARLNHGYFSLATLGVLFIFQRLAESLEKFTGGPAGLYLPESISPFHCGYLILLLLVLTTLGYGLYCGSRWGLYSRETEADEDVAESIGIPTYTVKVLGMIAAALPASLAGALHLARTSHVSPVSGFSLTLSITALLASRIVPVKGVLGPILGALLITAVEEVIWTKFAGFNQALFGLILLAAALYQGVAFRREFFRSSGQP</sequence>
<accession>A0A8J6NXJ1</accession>
<keyword evidence="4 6" id="KW-1133">Transmembrane helix</keyword>
<gene>
    <name evidence="7" type="ORF">H8E23_10040</name>
</gene>
<evidence type="ECO:0000313" key="7">
    <source>
        <dbReference type="EMBL" id="MBC8361728.1"/>
    </source>
</evidence>
<dbReference type="GO" id="GO:0005886">
    <property type="term" value="C:plasma membrane"/>
    <property type="evidence" value="ECO:0007669"/>
    <property type="project" value="UniProtKB-SubCell"/>
</dbReference>
<dbReference type="GO" id="GO:0015658">
    <property type="term" value="F:branched-chain amino acid transmembrane transporter activity"/>
    <property type="evidence" value="ECO:0007669"/>
    <property type="project" value="InterPro"/>
</dbReference>
<name>A0A8J6NXJ1_9BACT</name>
<keyword evidence="2" id="KW-1003">Cell membrane</keyword>
<proteinExistence type="predicted"/>
<organism evidence="7 8">
    <name type="scientific">Candidatus Desulfatibia profunda</name>
    <dbReference type="NCBI Taxonomy" id="2841695"/>
    <lineage>
        <taxon>Bacteria</taxon>
        <taxon>Pseudomonadati</taxon>
        <taxon>Thermodesulfobacteriota</taxon>
        <taxon>Desulfobacteria</taxon>
        <taxon>Desulfobacterales</taxon>
        <taxon>Desulfobacterales incertae sedis</taxon>
        <taxon>Candidatus Desulfatibia</taxon>
    </lineage>
</organism>
<evidence type="ECO:0000256" key="6">
    <source>
        <dbReference type="SAM" id="Phobius"/>
    </source>
</evidence>
<dbReference type="PANTHER" id="PTHR30482:SF10">
    <property type="entry name" value="HIGH-AFFINITY BRANCHED-CHAIN AMINO ACID TRANSPORT PROTEIN BRAE"/>
    <property type="match status" value="1"/>
</dbReference>
<evidence type="ECO:0000256" key="1">
    <source>
        <dbReference type="ARBA" id="ARBA00004651"/>
    </source>
</evidence>
<feature type="transmembrane region" description="Helical" evidence="6">
    <location>
        <begin position="49"/>
        <end position="67"/>
    </location>
</feature>
<evidence type="ECO:0000313" key="8">
    <source>
        <dbReference type="Proteomes" id="UP000603434"/>
    </source>
</evidence>
<feature type="transmembrane region" description="Helical" evidence="6">
    <location>
        <begin position="172"/>
        <end position="192"/>
    </location>
</feature>